<dbReference type="Proteomes" id="UP000267251">
    <property type="component" value="Unassembled WGS sequence"/>
</dbReference>
<keyword evidence="2 7" id="KW-0812">Transmembrane</keyword>
<organism evidence="9 10">
    <name type="scientific">Piptocephalis cylindrospora</name>
    <dbReference type="NCBI Taxonomy" id="1907219"/>
    <lineage>
        <taxon>Eukaryota</taxon>
        <taxon>Fungi</taxon>
        <taxon>Fungi incertae sedis</taxon>
        <taxon>Zoopagomycota</taxon>
        <taxon>Zoopagomycotina</taxon>
        <taxon>Zoopagomycetes</taxon>
        <taxon>Zoopagales</taxon>
        <taxon>Piptocephalidaceae</taxon>
        <taxon>Piptocephalis</taxon>
    </lineage>
</organism>
<comment type="subcellular location">
    <subcellularLocation>
        <location evidence="1">Nucleus inner membrane</location>
        <topology evidence="1">Multi-pass membrane protein</topology>
    </subcellularLocation>
</comment>
<evidence type="ECO:0000256" key="4">
    <source>
        <dbReference type="ARBA" id="ARBA00023136"/>
    </source>
</evidence>
<dbReference type="AlphaFoldDB" id="A0A4P9Y7C2"/>
<feature type="region of interest" description="Disordered" evidence="6">
    <location>
        <begin position="570"/>
        <end position="591"/>
    </location>
</feature>
<feature type="compositionally biased region" description="Basic and acidic residues" evidence="6">
    <location>
        <begin position="480"/>
        <end position="492"/>
    </location>
</feature>
<evidence type="ECO:0000313" key="9">
    <source>
        <dbReference type="EMBL" id="RKP13780.1"/>
    </source>
</evidence>
<reference evidence="10" key="1">
    <citation type="journal article" date="2018" name="Nat. Microbiol.">
        <title>Leveraging single-cell genomics to expand the fungal tree of life.</title>
        <authorList>
            <person name="Ahrendt S.R."/>
            <person name="Quandt C.A."/>
            <person name="Ciobanu D."/>
            <person name="Clum A."/>
            <person name="Salamov A."/>
            <person name="Andreopoulos B."/>
            <person name="Cheng J.F."/>
            <person name="Woyke T."/>
            <person name="Pelin A."/>
            <person name="Henrissat B."/>
            <person name="Reynolds N.K."/>
            <person name="Benny G.L."/>
            <person name="Smith M.E."/>
            <person name="James T.Y."/>
            <person name="Grigoriev I.V."/>
        </authorList>
    </citation>
    <scope>NUCLEOTIDE SEQUENCE [LARGE SCALE GENOMIC DNA]</scope>
</reference>
<dbReference type="EMBL" id="KZ987945">
    <property type="protein sequence ID" value="RKP13780.1"/>
    <property type="molecule type" value="Genomic_DNA"/>
</dbReference>
<evidence type="ECO:0000256" key="3">
    <source>
        <dbReference type="ARBA" id="ARBA00022989"/>
    </source>
</evidence>
<feature type="compositionally biased region" description="Basic residues" evidence="6">
    <location>
        <begin position="513"/>
        <end position="523"/>
    </location>
</feature>
<keyword evidence="4 7" id="KW-0472">Membrane</keyword>
<evidence type="ECO:0000313" key="10">
    <source>
        <dbReference type="Proteomes" id="UP000267251"/>
    </source>
</evidence>
<feature type="compositionally biased region" description="Low complexity" evidence="6">
    <location>
        <begin position="403"/>
        <end position="413"/>
    </location>
</feature>
<keyword evidence="10" id="KW-1185">Reference proteome</keyword>
<dbReference type="PANTHER" id="PTHR28538">
    <property type="entry name" value="INTEGRAL INNER NUCLEAR MEMBRANE PROTEIN IMA1"/>
    <property type="match status" value="1"/>
</dbReference>
<feature type="transmembrane region" description="Helical" evidence="7">
    <location>
        <begin position="284"/>
        <end position="304"/>
    </location>
</feature>
<evidence type="ECO:0000256" key="1">
    <source>
        <dbReference type="ARBA" id="ARBA00004473"/>
    </source>
</evidence>
<keyword evidence="5" id="KW-0539">Nucleus</keyword>
<feature type="compositionally biased region" description="Basic and acidic residues" evidence="6">
    <location>
        <begin position="437"/>
        <end position="449"/>
    </location>
</feature>
<feature type="transmembrane region" description="Helical" evidence="7">
    <location>
        <begin position="667"/>
        <end position="690"/>
    </location>
</feature>
<evidence type="ECO:0000256" key="6">
    <source>
        <dbReference type="SAM" id="MobiDB-lite"/>
    </source>
</evidence>
<dbReference type="InterPro" id="IPR042321">
    <property type="entry name" value="Ima1"/>
</dbReference>
<dbReference type="OrthoDB" id="5966927at2759"/>
<evidence type="ECO:0000256" key="2">
    <source>
        <dbReference type="ARBA" id="ARBA00022692"/>
    </source>
</evidence>
<dbReference type="GO" id="GO:0044732">
    <property type="term" value="C:mitotic spindle pole body"/>
    <property type="evidence" value="ECO:0007669"/>
    <property type="project" value="TreeGrafter"/>
</dbReference>
<sequence length="719" mass="81079">MSQVRHYLLSFFRTRVTCFYCNHDSFLPRFANDADSPTAWTCRLCEGRNLRDEEGNILEGADPAMFDPSLNATFISAAKSTSFSQQNHPSSLPSMASDSPLCADCNRNIARLSQVLANYLPEEESPDAEFYERTLASYKEETERQFPYPCAECLPRVSARISWANRRVISNTLLARKKDFDAGRDVPGVRPRFIGRVIWSILFPLLLLTHFMTLALLGYLALYGEVPSIPKTTNPFSTLSWSHITDWTLFEMTYYSLGAFYSIALMTLSTSLEWIHLLTTYSRAAYWILSPVSLAILSSYLGGLDPVATIRSHSRVESLDKYYRWQRLAGIQRIILSLLTHYLIHSMDRPLPWTSTLLIRLGSLALALTYSLTLHTSYHAVRYKKYVKVTRISSTNPLGSTLSSSSFMERSPSFTALPPGPSSARPSQEEDSGFARSAEEPLPRFKDVSRGYPQSSIPLSSRPSSPEALISTLNLGDRNGSSEKGLRYRGDRTAMGSAQGDPTYPDYGPGAGRGRKPRKKRQSYRFTQPSTLDSDTETDEETSAFSYPGQEDSVSARMLSHKGRSTFVRGLWQGNNDDGPPSFDPPRYLRSSGAQPLKAPTFEAPSGVLGLEELFDKQLSIQDMDNPHVKATRLRILRQYRWSHRLLGISTLGLAMAWAWPFLSSQILEMIPTGTLVTLIISFLGQVWFIPTPRHHRQAPQTRWMIQEHEFNVPFLAYR</sequence>
<feature type="domain" description="Ima1 N-terminal" evidence="8">
    <location>
        <begin position="16"/>
        <end position="157"/>
    </location>
</feature>
<proteinExistence type="predicted"/>
<dbReference type="InterPro" id="IPR018617">
    <property type="entry name" value="Ima1_N"/>
</dbReference>
<protein>
    <submittedName>
        <fullName evidence="9">Ima1 N-terminal domain-containing protein</fullName>
    </submittedName>
</protein>
<dbReference type="GO" id="GO:0034506">
    <property type="term" value="C:chromosome, centromeric core domain"/>
    <property type="evidence" value="ECO:0007669"/>
    <property type="project" value="TreeGrafter"/>
</dbReference>
<gene>
    <name evidence="9" type="ORF">BJ684DRAFT_19760</name>
</gene>
<evidence type="ECO:0000259" key="8">
    <source>
        <dbReference type="Pfam" id="PF09779"/>
    </source>
</evidence>
<keyword evidence="3 7" id="KW-1133">Transmembrane helix</keyword>
<feature type="transmembrane region" description="Helical" evidence="7">
    <location>
        <begin position="357"/>
        <end position="381"/>
    </location>
</feature>
<feature type="transmembrane region" description="Helical" evidence="7">
    <location>
        <begin position="252"/>
        <end position="272"/>
    </location>
</feature>
<evidence type="ECO:0000256" key="7">
    <source>
        <dbReference type="SAM" id="Phobius"/>
    </source>
</evidence>
<dbReference type="GO" id="GO:0034992">
    <property type="term" value="C:microtubule organizing center attachment site"/>
    <property type="evidence" value="ECO:0007669"/>
    <property type="project" value="TreeGrafter"/>
</dbReference>
<dbReference type="Pfam" id="PF09779">
    <property type="entry name" value="Ima1_N"/>
    <property type="match status" value="1"/>
</dbReference>
<evidence type="ECO:0000256" key="5">
    <source>
        <dbReference type="ARBA" id="ARBA00023242"/>
    </source>
</evidence>
<feature type="compositionally biased region" description="Low complexity" evidence="6">
    <location>
        <begin position="453"/>
        <end position="466"/>
    </location>
</feature>
<accession>A0A4P9Y7C2</accession>
<dbReference type="GO" id="GO:0071765">
    <property type="term" value="P:nuclear inner membrane organization"/>
    <property type="evidence" value="ECO:0007669"/>
    <property type="project" value="InterPro"/>
</dbReference>
<feature type="transmembrane region" description="Helical" evidence="7">
    <location>
        <begin position="642"/>
        <end position="661"/>
    </location>
</feature>
<dbReference type="PANTHER" id="PTHR28538:SF1">
    <property type="entry name" value="INTEGRAL INNER NUCLEAR MEMBRANE PROTEIN IMA1"/>
    <property type="match status" value="1"/>
</dbReference>
<feature type="region of interest" description="Disordered" evidence="6">
    <location>
        <begin position="398"/>
        <end position="555"/>
    </location>
</feature>
<dbReference type="GO" id="GO:0005637">
    <property type="term" value="C:nuclear inner membrane"/>
    <property type="evidence" value="ECO:0007669"/>
    <property type="project" value="UniProtKB-SubCell"/>
</dbReference>
<name>A0A4P9Y7C2_9FUNG</name>
<feature type="transmembrane region" description="Helical" evidence="7">
    <location>
        <begin position="197"/>
        <end position="222"/>
    </location>
</feature>